<protein>
    <submittedName>
        <fullName evidence="1">Uncharacterized protein</fullName>
    </submittedName>
</protein>
<organism evidence="1 2">
    <name type="scientific">Paraburkholderia caledonica</name>
    <dbReference type="NCBI Taxonomy" id="134536"/>
    <lineage>
        <taxon>Bacteria</taxon>
        <taxon>Pseudomonadati</taxon>
        <taxon>Pseudomonadota</taxon>
        <taxon>Betaproteobacteria</taxon>
        <taxon>Burkholderiales</taxon>
        <taxon>Burkholderiaceae</taxon>
        <taxon>Paraburkholderia</taxon>
    </lineage>
</organism>
<evidence type="ECO:0000313" key="2">
    <source>
        <dbReference type="Proteomes" id="UP001229486"/>
    </source>
</evidence>
<sequence>MPLSVALELLSVHAKTDTTYMPLKDKHSQRWHAKTLRGEFEILVTGSKWYDTRAQIGGGGSIDLAMHLLGLSFVDAITHLAANEGQHGPNHS</sequence>
<comment type="caution">
    <text evidence="1">The sequence shown here is derived from an EMBL/GenBank/DDBJ whole genome shotgun (WGS) entry which is preliminary data.</text>
</comment>
<dbReference type="EMBL" id="JAURTK010000012">
    <property type="protein sequence ID" value="MDP9650745.1"/>
    <property type="molecule type" value="Genomic_DNA"/>
</dbReference>
<proteinExistence type="predicted"/>
<evidence type="ECO:0000313" key="1">
    <source>
        <dbReference type="EMBL" id="MDP9650745.1"/>
    </source>
</evidence>
<accession>A0AB73IL62</accession>
<reference evidence="1" key="1">
    <citation type="submission" date="2023-07" db="EMBL/GenBank/DDBJ databases">
        <title>Sorghum-associated microbial communities from plants grown in Nebraska, USA.</title>
        <authorList>
            <person name="Schachtman D."/>
        </authorList>
    </citation>
    <scope>NUCLEOTIDE SEQUENCE</scope>
    <source>
        <strain evidence="1">DS1061</strain>
    </source>
</reference>
<dbReference type="AlphaFoldDB" id="A0AB73IL62"/>
<dbReference type="RefSeq" id="WP_392395551.1">
    <property type="nucleotide sequence ID" value="NZ_JAURTK010000012.1"/>
</dbReference>
<dbReference type="Proteomes" id="UP001229486">
    <property type="component" value="Unassembled WGS sequence"/>
</dbReference>
<name>A0AB73IL62_9BURK</name>
<gene>
    <name evidence="1" type="ORF">J2793_006219</name>
</gene>
<dbReference type="SUPFAM" id="SSF57783">
    <property type="entry name" value="Zinc beta-ribbon"/>
    <property type="match status" value="1"/>
</dbReference>